<evidence type="ECO:0000313" key="2">
    <source>
        <dbReference type="EMBL" id="EZG55402.1"/>
    </source>
</evidence>
<gene>
    <name evidence="2" type="ORF">GNI_113440</name>
</gene>
<dbReference type="EMBL" id="AFNH02000848">
    <property type="protein sequence ID" value="EZG55402.1"/>
    <property type="molecule type" value="Genomic_DNA"/>
</dbReference>
<dbReference type="AlphaFoldDB" id="A0A023B3J0"/>
<reference evidence="2" key="1">
    <citation type="submission" date="2013-12" db="EMBL/GenBank/DDBJ databases">
        <authorList>
            <person name="Omoto C.K."/>
            <person name="Sibley D."/>
            <person name="Venepally P."/>
            <person name="Hadjithomas M."/>
            <person name="Karamycheva S."/>
            <person name="Brunk B."/>
            <person name="Roos D."/>
            <person name="Caler E."/>
            <person name="Lorenzi H."/>
        </authorList>
    </citation>
    <scope>NUCLEOTIDE SEQUENCE</scope>
</reference>
<dbReference type="RefSeq" id="XP_011131576.1">
    <property type="nucleotide sequence ID" value="XM_011133274.1"/>
</dbReference>
<dbReference type="GeneID" id="22913996"/>
<evidence type="ECO:0000313" key="3">
    <source>
        <dbReference type="Proteomes" id="UP000019763"/>
    </source>
</evidence>
<keyword evidence="3" id="KW-1185">Reference proteome</keyword>
<name>A0A023B3J0_GRENI</name>
<organism evidence="2 3">
    <name type="scientific">Gregarina niphandrodes</name>
    <name type="common">Septate eugregarine</name>
    <dbReference type="NCBI Taxonomy" id="110365"/>
    <lineage>
        <taxon>Eukaryota</taxon>
        <taxon>Sar</taxon>
        <taxon>Alveolata</taxon>
        <taxon>Apicomplexa</taxon>
        <taxon>Conoidasida</taxon>
        <taxon>Gregarinasina</taxon>
        <taxon>Eugregarinorida</taxon>
        <taxon>Gregarinidae</taxon>
        <taxon>Gregarina</taxon>
    </lineage>
</organism>
<protein>
    <submittedName>
        <fullName evidence="2">Uncharacterized protein</fullName>
    </submittedName>
</protein>
<accession>A0A023B3J0</accession>
<comment type="caution">
    <text evidence="2">The sequence shown here is derived from an EMBL/GenBank/DDBJ whole genome shotgun (WGS) entry which is preliminary data.</text>
</comment>
<dbReference type="VEuPathDB" id="CryptoDB:GNI_113440"/>
<feature type="region of interest" description="Disordered" evidence="1">
    <location>
        <begin position="32"/>
        <end position="70"/>
    </location>
</feature>
<sequence>MGLLNPDGTPKLGPDGKPLCILDKDGIPIATKDGGPLLDSNGKPIPGTGLANRIAEPTPETRDFGTTYNQTYQPNPIHVCPAANLPTPPPAAHPYTHTFWDCANHAWY</sequence>
<dbReference type="Proteomes" id="UP000019763">
    <property type="component" value="Unassembled WGS sequence"/>
</dbReference>
<proteinExistence type="predicted"/>
<evidence type="ECO:0000256" key="1">
    <source>
        <dbReference type="SAM" id="MobiDB-lite"/>
    </source>
</evidence>